<keyword evidence="4" id="KW-0732">Signal</keyword>
<dbReference type="InterPro" id="IPR048284">
    <property type="entry name" value="EryCIII-like_N"/>
</dbReference>
<sequence length="416" mass="42921">MRILFTTWSASAHLYPMVPLAWACRAAGHEVLVAVPSHCVPAVGAAGLTAVPVAAEPPAAPLTTGGPGPRAPLRGWPADWPLRLGELGEERQRLLTSLVDRQVRIAEDMVPGLLDFARTWHPDLIVADGSTYAGTVVSQLLGVPLAAHLWGTAAVLRLEHGGPGGSPLPRYRELFERHGADPAHAPVGWLDPCPPMLRLPTSERRLPVRHVPYSGPGRLPAGLLGTPARPRVCVTWEAGAHPAGGPGGRLHPLLAAAGLLAADGVEVVLALGPAQRAALTRLPDGVGVTDASVAHLLLPTCVAVVHQGSGGTTMTAAAAGVPQLVVSPRPEQMLTGERLRAVGAGRHLPGGDLADDAEAAVRVRDTVLELLGGPVRDAAAALRDEIRSLPAPSRVAAGLPRLAASAVAGRAVRAGR</sequence>
<dbReference type="EMBL" id="JANUGQ010000039">
    <property type="protein sequence ID" value="MCS0639588.1"/>
    <property type="molecule type" value="Genomic_DNA"/>
</dbReference>
<dbReference type="Proteomes" id="UP001431313">
    <property type="component" value="Unassembled WGS sequence"/>
</dbReference>
<dbReference type="Gene3D" id="3.40.50.2000">
    <property type="entry name" value="Glycogen Phosphorylase B"/>
    <property type="match status" value="2"/>
</dbReference>
<dbReference type="SUPFAM" id="SSF53756">
    <property type="entry name" value="UDP-Glycosyltransferase/glycogen phosphorylase"/>
    <property type="match status" value="1"/>
</dbReference>
<comment type="similarity">
    <text evidence="1">Belongs to the glycosyltransferase 28 family.</text>
</comment>
<feature type="signal peptide" evidence="4">
    <location>
        <begin position="1"/>
        <end position="23"/>
    </location>
</feature>
<evidence type="ECO:0000313" key="7">
    <source>
        <dbReference type="EMBL" id="MCS0639588.1"/>
    </source>
</evidence>
<proteinExistence type="inferred from homology"/>
<dbReference type="RefSeq" id="WP_258790915.1">
    <property type="nucleotide sequence ID" value="NZ_JANUGQ010000039.1"/>
</dbReference>
<accession>A0ABT2CQ83</accession>
<feature type="domain" description="Erythromycin biosynthesis protein CIII-like N-terminal" evidence="6">
    <location>
        <begin position="22"/>
        <end position="235"/>
    </location>
</feature>
<reference evidence="7" key="1">
    <citation type="submission" date="2022-08" db="EMBL/GenBank/DDBJ databases">
        <authorList>
            <person name="Somphong A."/>
            <person name="Phongsopitanun W."/>
        </authorList>
    </citation>
    <scope>NUCLEOTIDE SEQUENCE</scope>
    <source>
        <strain evidence="7">LP05-1</strain>
    </source>
</reference>
<dbReference type="Pfam" id="PF21036">
    <property type="entry name" value="EryCIII-like_N"/>
    <property type="match status" value="1"/>
</dbReference>
<evidence type="ECO:0000313" key="8">
    <source>
        <dbReference type="Proteomes" id="UP001431313"/>
    </source>
</evidence>
<protein>
    <submittedName>
        <fullName evidence="7">DUF1205 domain-containing protein</fullName>
    </submittedName>
</protein>
<dbReference type="PANTHER" id="PTHR48050:SF13">
    <property type="entry name" value="STEROL 3-BETA-GLUCOSYLTRANSFERASE UGT80A2"/>
    <property type="match status" value="1"/>
</dbReference>
<dbReference type="InterPro" id="IPR002213">
    <property type="entry name" value="UDP_glucos_trans"/>
</dbReference>
<keyword evidence="2" id="KW-0328">Glycosyltransferase</keyword>
<dbReference type="InterPro" id="IPR050426">
    <property type="entry name" value="Glycosyltransferase_28"/>
</dbReference>
<dbReference type="InterPro" id="IPR010610">
    <property type="entry name" value="EryCIII-like_C"/>
</dbReference>
<gene>
    <name evidence="7" type="ORF">NX801_28925</name>
</gene>
<dbReference type="Pfam" id="PF06722">
    <property type="entry name" value="EryCIII-like_C"/>
    <property type="match status" value="1"/>
</dbReference>
<keyword evidence="3" id="KW-0808">Transferase</keyword>
<feature type="chain" id="PRO_5046428506" evidence="4">
    <location>
        <begin position="24"/>
        <end position="416"/>
    </location>
</feature>
<name>A0ABT2CQ83_9ACTN</name>
<evidence type="ECO:0000256" key="2">
    <source>
        <dbReference type="ARBA" id="ARBA00022676"/>
    </source>
</evidence>
<evidence type="ECO:0000259" key="5">
    <source>
        <dbReference type="Pfam" id="PF06722"/>
    </source>
</evidence>
<feature type="domain" description="Erythromycin biosynthesis protein CIII-like C-terminal" evidence="5">
    <location>
        <begin position="265"/>
        <end position="399"/>
    </location>
</feature>
<comment type="caution">
    <text evidence="7">The sequence shown here is derived from an EMBL/GenBank/DDBJ whole genome shotgun (WGS) entry which is preliminary data.</text>
</comment>
<evidence type="ECO:0000259" key="6">
    <source>
        <dbReference type="Pfam" id="PF21036"/>
    </source>
</evidence>
<evidence type="ECO:0000256" key="1">
    <source>
        <dbReference type="ARBA" id="ARBA00006962"/>
    </source>
</evidence>
<evidence type="ECO:0000256" key="4">
    <source>
        <dbReference type="SAM" id="SignalP"/>
    </source>
</evidence>
<evidence type="ECO:0000256" key="3">
    <source>
        <dbReference type="ARBA" id="ARBA00022679"/>
    </source>
</evidence>
<dbReference type="CDD" id="cd03784">
    <property type="entry name" value="GT1_Gtf-like"/>
    <property type="match status" value="1"/>
</dbReference>
<organism evidence="7 8">
    <name type="scientific">Streptomyces pyxinae</name>
    <dbReference type="NCBI Taxonomy" id="2970734"/>
    <lineage>
        <taxon>Bacteria</taxon>
        <taxon>Bacillati</taxon>
        <taxon>Actinomycetota</taxon>
        <taxon>Actinomycetes</taxon>
        <taxon>Kitasatosporales</taxon>
        <taxon>Streptomycetaceae</taxon>
        <taxon>Streptomyces</taxon>
    </lineage>
</organism>
<dbReference type="PANTHER" id="PTHR48050">
    <property type="entry name" value="STEROL 3-BETA-GLUCOSYLTRANSFERASE"/>
    <property type="match status" value="1"/>
</dbReference>
<keyword evidence="8" id="KW-1185">Reference proteome</keyword>